<comment type="caution">
    <text evidence="15">The sequence shown here is derived from an EMBL/GenBank/DDBJ whole genome shotgun (WGS) entry which is preliminary data.</text>
</comment>
<evidence type="ECO:0000256" key="6">
    <source>
        <dbReference type="ARBA" id="ARBA00022723"/>
    </source>
</evidence>
<dbReference type="Gene3D" id="3.90.980.10">
    <property type="entry name" value="DNA primase, catalytic core, N-terminal domain"/>
    <property type="match status" value="1"/>
</dbReference>
<comment type="similarity">
    <text evidence="12">Belongs to the DnaG primase family.</text>
</comment>
<keyword evidence="4 12" id="KW-0548">Nucleotidyltransferase</keyword>
<dbReference type="PANTHER" id="PTHR30313:SF2">
    <property type="entry name" value="DNA PRIMASE"/>
    <property type="match status" value="1"/>
</dbReference>
<dbReference type="InterPro" id="IPR030846">
    <property type="entry name" value="DnaG_bac"/>
</dbReference>
<comment type="catalytic activity">
    <reaction evidence="12">
        <text>ssDNA + n NTP = ssDNA/pppN(pN)n-1 hybrid + (n-1) diphosphate.</text>
        <dbReference type="EC" id="2.7.7.101"/>
    </reaction>
</comment>
<proteinExistence type="inferred from homology"/>
<dbReference type="FunFam" id="3.40.1360.10:FF:000002">
    <property type="entry name" value="DNA primase"/>
    <property type="match status" value="1"/>
</dbReference>
<dbReference type="SMART" id="SM00400">
    <property type="entry name" value="ZnF_CHCC"/>
    <property type="match status" value="1"/>
</dbReference>
<keyword evidence="3 12" id="KW-0808">Transferase</keyword>
<dbReference type="EC" id="2.7.7.101" evidence="12"/>
<evidence type="ECO:0000256" key="3">
    <source>
        <dbReference type="ARBA" id="ARBA00022679"/>
    </source>
</evidence>
<dbReference type="SUPFAM" id="SSF56731">
    <property type="entry name" value="DNA primase core"/>
    <property type="match status" value="1"/>
</dbReference>
<dbReference type="CDD" id="cd03364">
    <property type="entry name" value="TOPRIM_DnaG_primases"/>
    <property type="match status" value="1"/>
</dbReference>
<evidence type="ECO:0000259" key="14">
    <source>
        <dbReference type="PROSITE" id="PS50880"/>
    </source>
</evidence>
<reference evidence="15 16" key="1">
    <citation type="journal article" date="2017" name="Int. J. Syst. Evol. Microbiol.">
        <title>Rhodosalinus sediminis gen. nov., sp. nov., isolated from marine saltern.</title>
        <authorList>
            <person name="Guo L.Y."/>
            <person name="Ling S.K."/>
            <person name="Li C.M."/>
            <person name="Chen G.J."/>
            <person name="Du Z.J."/>
        </authorList>
    </citation>
    <scope>NUCLEOTIDE SEQUENCE [LARGE SCALE GENOMIC DNA]</scope>
    <source>
        <strain evidence="15 16">WDN1C137</strain>
    </source>
</reference>
<dbReference type="AlphaFoldDB" id="A0A3D9BQ29"/>
<evidence type="ECO:0000256" key="9">
    <source>
        <dbReference type="ARBA" id="ARBA00022842"/>
    </source>
</evidence>
<accession>A0A3D9BQ29</accession>
<dbReference type="GO" id="GO:0005737">
    <property type="term" value="C:cytoplasm"/>
    <property type="evidence" value="ECO:0007669"/>
    <property type="project" value="TreeGrafter"/>
</dbReference>
<dbReference type="InterPro" id="IPR034151">
    <property type="entry name" value="TOPRIM_DnaG_bac"/>
</dbReference>
<evidence type="ECO:0000256" key="12">
    <source>
        <dbReference type="HAMAP-Rule" id="MF_00974"/>
    </source>
</evidence>
<evidence type="ECO:0000256" key="1">
    <source>
        <dbReference type="ARBA" id="ARBA00022478"/>
    </source>
</evidence>
<dbReference type="OrthoDB" id="9803773at2"/>
<dbReference type="InterPro" id="IPR006295">
    <property type="entry name" value="DNA_primase_DnaG"/>
</dbReference>
<dbReference type="InterPro" id="IPR013264">
    <property type="entry name" value="DNAG_N"/>
</dbReference>
<dbReference type="InterPro" id="IPR002694">
    <property type="entry name" value="Znf_CHC2"/>
</dbReference>
<evidence type="ECO:0000256" key="10">
    <source>
        <dbReference type="ARBA" id="ARBA00023125"/>
    </source>
</evidence>
<keyword evidence="10 12" id="KW-0238">DNA-binding</keyword>
<dbReference type="InterPro" id="IPR050219">
    <property type="entry name" value="DnaG_primase"/>
</dbReference>
<keyword evidence="7 12" id="KW-0863">Zinc-finger</keyword>
<feature type="domain" description="Toprim" evidence="14">
    <location>
        <begin position="262"/>
        <end position="344"/>
    </location>
</feature>
<keyword evidence="16" id="KW-1185">Reference proteome</keyword>
<keyword evidence="8 12" id="KW-0862">Zinc</keyword>
<keyword evidence="2 12" id="KW-0639">Primosome</keyword>
<evidence type="ECO:0000256" key="13">
    <source>
        <dbReference type="SAM" id="MobiDB-lite"/>
    </source>
</evidence>
<comment type="subunit">
    <text evidence="12">Monomer. Interacts with DnaB.</text>
</comment>
<dbReference type="PANTHER" id="PTHR30313">
    <property type="entry name" value="DNA PRIMASE"/>
    <property type="match status" value="1"/>
</dbReference>
<dbReference type="GO" id="GO:0008270">
    <property type="term" value="F:zinc ion binding"/>
    <property type="evidence" value="ECO:0007669"/>
    <property type="project" value="UniProtKB-UniRule"/>
</dbReference>
<name>A0A3D9BQ29_9RHOB</name>
<comment type="domain">
    <text evidence="12">Contains an N-terminal zinc-binding domain, a central core domain that contains the primase activity, and a C-terminal DnaB-binding domain.</text>
</comment>
<comment type="cofactor">
    <cofactor evidence="12">
        <name>Zn(2+)</name>
        <dbReference type="ChEBI" id="CHEBI:29105"/>
    </cofactor>
    <text evidence="12">Binds 1 zinc ion per monomer.</text>
</comment>
<dbReference type="GO" id="GO:0000428">
    <property type="term" value="C:DNA-directed RNA polymerase complex"/>
    <property type="evidence" value="ECO:0007669"/>
    <property type="project" value="UniProtKB-KW"/>
</dbReference>
<dbReference type="Gene3D" id="3.90.580.10">
    <property type="entry name" value="Zinc finger, CHC2-type domain"/>
    <property type="match status" value="1"/>
</dbReference>
<dbReference type="Pfam" id="PF08275">
    <property type="entry name" value="DNAG_N"/>
    <property type="match status" value="1"/>
</dbReference>
<dbReference type="InterPro" id="IPR036977">
    <property type="entry name" value="DNA_primase_Znf_CHC2"/>
</dbReference>
<dbReference type="Proteomes" id="UP000257131">
    <property type="component" value="Unassembled WGS sequence"/>
</dbReference>
<keyword evidence="11 12" id="KW-0804">Transcription</keyword>
<keyword evidence="5 12" id="KW-0235">DNA replication</keyword>
<dbReference type="GO" id="GO:0003899">
    <property type="term" value="F:DNA-directed RNA polymerase activity"/>
    <property type="evidence" value="ECO:0007669"/>
    <property type="project" value="UniProtKB-UniRule"/>
</dbReference>
<keyword evidence="6 12" id="KW-0479">Metal-binding</keyword>
<evidence type="ECO:0000256" key="11">
    <source>
        <dbReference type="ARBA" id="ARBA00023163"/>
    </source>
</evidence>
<dbReference type="Gene3D" id="3.40.1360.10">
    <property type="match status" value="1"/>
</dbReference>
<evidence type="ECO:0000256" key="8">
    <source>
        <dbReference type="ARBA" id="ARBA00022833"/>
    </source>
</evidence>
<sequence>MSLPPGFLDELRSRLSLAQVVGRKVMWDTRKSNQAKGDMWAPCPFHQEKTASFHVDDRKGFYYCFGCHAKGDAISFVRETENADFMEAVEILAREAGMQMPARDPQAQEKADHLTRLREAMEAAVRHYRMQLSTAAAGEARDYLARRGLDEAALARFEIGFAPEARRGLFEALRAKGVEDRLIVEAGLAAEPDDGSAAYDRFRGRIVFPIRDAQGRAIGLGGRAMRADARAKYLNSPATPLFDKSRSLYNHGPAREAAGKGQPLIVAEGYMDVIALVRAGFEAAVAPLGTAVTGDQLDLLWRMADEPLVALDGDRAGIGAAYRLIDLTLPKLRAGKGLRFVLMPPGQDPDDLLRAGGAGALQKLIDDALPMVDLLWRRETEGRVLDSPERRAALDAKLRAELGKIEDAGLRRHYGEAIREKRYQLFRARPKGQGARRGPPPEAQPRPTTQRSALAAAAEGPGGERLAESVILSALLLHPALALEVEPRLEALEWSEPGAAALAELILAHADEAPEALRDRVAQVLGTEPLERLDGLDHLAVMPFRRRPADRDAARQAVTGALDRLEAERGHRMELSEAEEDIAGLASETLTWRLRDAAEARQKAAQAMQEDRADYEVAENGARIDRREREAMAKMLEELGLGDSDR</sequence>
<protein>
    <recommendedName>
        <fullName evidence="12">DNA primase</fullName>
        <ecNumber evidence="12">2.7.7.101</ecNumber>
    </recommendedName>
</protein>
<dbReference type="GO" id="GO:1990077">
    <property type="term" value="C:primosome complex"/>
    <property type="evidence" value="ECO:0007669"/>
    <property type="project" value="UniProtKB-KW"/>
</dbReference>
<dbReference type="Pfam" id="PF01807">
    <property type="entry name" value="Zn_ribbon_DnaG"/>
    <property type="match status" value="1"/>
</dbReference>
<feature type="zinc finger region" description="CHC2-type" evidence="12">
    <location>
        <begin position="43"/>
        <end position="67"/>
    </location>
</feature>
<dbReference type="HAMAP" id="MF_00974">
    <property type="entry name" value="DNA_primase_DnaG"/>
    <property type="match status" value="1"/>
</dbReference>
<keyword evidence="9" id="KW-0460">Magnesium</keyword>
<dbReference type="SUPFAM" id="SSF57783">
    <property type="entry name" value="Zinc beta-ribbon"/>
    <property type="match status" value="1"/>
</dbReference>
<organism evidence="15 16">
    <name type="scientific">Rhodosalinus sediminis</name>
    <dbReference type="NCBI Taxonomy" id="1940533"/>
    <lineage>
        <taxon>Bacteria</taxon>
        <taxon>Pseudomonadati</taxon>
        <taxon>Pseudomonadota</taxon>
        <taxon>Alphaproteobacteria</taxon>
        <taxon>Rhodobacterales</taxon>
        <taxon>Paracoccaceae</taxon>
        <taxon>Rhodosalinus</taxon>
    </lineage>
</organism>
<dbReference type="RefSeq" id="WP_115980715.1">
    <property type="nucleotide sequence ID" value="NZ_QOHR01000017.1"/>
</dbReference>
<evidence type="ECO:0000256" key="2">
    <source>
        <dbReference type="ARBA" id="ARBA00022515"/>
    </source>
</evidence>
<evidence type="ECO:0000256" key="7">
    <source>
        <dbReference type="ARBA" id="ARBA00022771"/>
    </source>
</evidence>
<dbReference type="GO" id="GO:0006269">
    <property type="term" value="P:DNA replication, synthesis of primer"/>
    <property type="evidence" value="ECO:0007669"/>
    <property type="project" value="UniProtKB-UniRule"/>
</dbReference>
<keyword evidence="1 12" id="KW-0240">DNA-directed RNA polymerase</keyword>
<comment type="function">
    <text evidence="12">RNA polymerase that catalyzes the synthesis of short RNA molecules used as primers for DNA polymerase during DNA replication.</text>
</comment>
<dbReference type="PROSITE" id="PS50880">
    <property type="entry name" value="TOPRIM"/>
    <property type="match status" value="1"/>
</dbReference>
<dbReference type="InterPro" id="IPR037068">
    <property type="entry name" value="DNA_primase_core_N_sf"/>
</dbReference>
<gene>
    <name evidence="12" type="primary">dnaG</name>
    <name evidence="15" type="ORF">DRV84_11385</name>
</gene>
<dbReference type="InterPro" id="IPR006171">
    <property type="entry name" value="TOPRIM_dom"/>
</dbReference>
<evidence type="ECO:0000313" key="15">
    <source>
        <dbReference type="EMBL" id="REC55614.1"/>
    </source>
</evidence>
<evidence type="ECO:0000313" key="16">
    <source>
        <dbReference type="Proteomes" id="UP000257131"/>
    </source>
</evidence>
<feature type="region of interest" description="Disordered" evidence="13">
    <location>
        <begin position="429"/>
        <end position="452"/>
    </location>
</feature>
<evidence type="ECO:0000256" key="5">
    <source>
        <dbReference type="ARBA" id="ARBA00022705"/>
    </source>
</evidence>
<dbReference type="EMBL" id="QOHR01000017">
    <property type="protein sequence ID" value="REC55614.1"/>
    <property type="molecule type" value="Genomic_DNA"/>
</dbReference>
<dbReference type="SMART" id="SM00493">
    <property type="entry name" value="TOPRIM"/>
    <property type="match status" value="1"/>
</dbReference>
<dbReference type="NCBIfam" id="TIGR01391">
    <property type="entry name" value="dnaG"/>
    <property type="match status" value="1"/>
</dbReference>
<evidence type="ECO:0000256" key="4">
    <source>
        <dbReference type="ARBA" id="ARBA00022695"/>
    </source>
</evidence>
<dbReference type="GO" id="GO:0003677">
    <property type="term" value="F:DNA binding"/>
    <property type="evidence" value="ECO:0007669"/>
    <property type="project" value="UniProtKB-KW"/>
</dbReference>
<dbReference type="Pfam" id="PF13662">
    <property type="entry name" value="Toprim_4"/>
    <property type="match status" value="1"/>
</dbReference>